<proteinExistence type="predicted"/>
<dbReference type="Proteomes" id="UP000612899">
    <property type="component" value="Unassembled WGS sequence"/>
</dbReference>
<evidence type="ECO:0008006" key="3">
    <source>
        <dbReference type="Google" id="ProtNLM"/>
    </source>
</evidence>
<evidence type="ECO:0000313" key="2">
    <source>
        <dbReference type="Proteomes" id="UP000612899"/>
    </source>
</evidence>
<accession>A0A8J3QJA7</accession>
<organism evidence="1 2">
    <name type="scientific">Rhizocola hellebori</name>
    <dbReference type="NCBI Taxonomy" id="1392758"/>
    <lineage>
        <taxon>Bacteria</taxon>
        <taxon>Bacillati</taxon>
        <taxon>Actinomycetota</taxon>
        <taxon>Actinomycetes</taxon>
        <taxon>Micromonosporales</taxon>
        <taxon>Micromonosporaceae</taxon>
        <taxon>Rhizocola</taxon>
    </lineage>
</organism>
<comment type="caution">
    <text evidence="1">The sequence shown here is derived from an EMBL/GenBank/DDBJ whole genome shotgun (WGS) entry which is preliminary data.</text>
</comment>
<sequence length="147" mass="16819">MLAMAQDDFDFFHGSWTVRNRKRAGEGWTEFPATCTVRALIGGIGFIDEMSFPETGTGGSTIGLYDSERDLWAHYWVSTRNGVLQPAVYGSAAKEFYGDDELDGKPMRVRYLWDVRSHDDFGWEQAFSFDDGNTWEVDWVMDFSRVS</sequence>
<name>A0A8J3QJA7_9ACTN</name>
<dbReference type="AlphaFoldDB" id="A0A8J3QJA7"/>
<dbReference type="EMBL" id="BONY01000106">
    <property type="protein sequence ID" value="GIH10790.1"/>
    <property type="molecule type" value="Genomic_DNA"/>
</dbReference>
<evidence type="ECO:0000313" key="1">
    <source>
        <dbReference type="EMBL" id="GIH10790.1"/>
    </source>
</evidence>
<gene>
    <name evidence="1" type="ORF">Rhe02_88570</name>
</gene>
<reference evidence="1" key="1">
    <citation type="submission" date="2021-01" db="EMBL/GenBank/DDBJ databases">
        <title>Whole genome shotgun sequence of Rhizocola hellebori NBRC 109834.</title>
        <authorList>
            <person name="Komaki H."/>
            <person name="Tamura T."/>
        </authorList>
    </citation>
    <scope>NUCLEOTIDE SEQUENCE</scope>
    <source>
        <strain evidence="1">NBRC 109834</strain>
    </source>
</reference>
<protein>
    <recommendedName>
        <fullName evidence="3">DUF1579 domain-containing protein</fullName>
    </recommendedName>
</protein>
<keyword evidence="2" id="KW-1185">Reference proteome</keyword>